<reference evidence="4" key="2">
    <citation type="journal article" date="2021" name="PeerJ">
        <title>Extensive microbial diversity within the chicken gut microbiome revealed by metagenomics and culture.</title>
        <authorList>
            <person name="Gilroy R."/>
            <person name="Ravi A."/>
            <person name="Getino M."/>
            <person name="Pursley I."/>
            <person name="Horton D.L."/>
            <person name="Alikhan N.F."/>
            <person name="Baker D."/>
            <person name="Gharbi K."/>
            <person name="Hall N."/>
            <person name="Watson M."/>
            <person name="Adriaenssens E.M."/>
            <person name="Foster-Nyarko E."/>
            <person name="Jarju S."/>
            <person name="Secka A."/>
            <person name="Antonio M."/>
            <person name="Oren A."/>
            <person name="Chaudhuri R.R."/>
            <person name="La Ragione R."/>
            <person name="Hildebrand F."/>
            <person name="Pallen M.J."/>
        </authorList>
    </citation>
    <scope>NUCLEOTIDE SEQUENCE</scope>
    <source>
        <strain evidence="4">1063</strain>
    </source>
</reference>
<evidence type="ECO:0000313" key="5">
    <source>
        <dbReference type="Proteomes" id="UP000824088"/>
    </source>
</evidence>
<proteinExistence type="predicted"/>
<dbReference type="Gene3D" id="3.30.70.870">
    <property type="entry name" value="Elongation Factor G (Translational Gtpase), domain 3"/>
    <property type="match status" value="1"/>
</dbReference>
<reference evidence="4" key="1">
    <citation type="submission" date="2020-10" db="EMBL/GenBank/DDBJ databases">
        <authorList>
            <person name="Gilroy R."/>
        </authorList>
    </citation>
    <scope>NUCLEOTIDE SEQUENCE</scope>
    <source>
        <strain evidence="4">1063</strain>
    </source>
</reference>
<dbReference type="Gene3D" id="3.40.50.300">
    <property type="entry name" value="P-loop containing nucleotide triphosphate hydrolases"/>
    <property type="match status" value="1"/>
</dbReference>
<dbReference type="GO" id="GO:0003924">
    <property type="term" value="F:GTPase activity"/>
    <property type="evidence" value="ECO:0007669"/>
    <property type="project" value="InterPro"/>
</dbReference>
<evidence type="ECO:0000259" key="3">
    <source>
        <dbReference type="PROSITE" id="PS51722"/>
    </source>
</evidence>
<dbReference type="SUPFAM" id="SSF50447">
    <property type="entry name" value="Translation proteins"/>
    <property type="match status" value="1"/>
</dbReference>
<dbReference type="Pfam" id="PF00679">
    <property type="entry name" value="EFG_C"/>
    <property type="match status" value="1"/>
</dbReference>
<dbReference type="CDD" id="cd04088">
    <property type="entry name" value="EFG_mtEFG_II"/>
    <property type="match status" value="1"/>
</dbReference>
<feature type="domain" description="Tr-type G" evidence="3">
    <location>
        <begin position="7"/>
        <end position="274"/>
    </location>
</feature>
<dbReference type="Pfam" id="PF22042">
    <property type="entry name" value="EF-G_D2"/>
    <property type="match status" value="1"/>
</dbReference>
<dbReference type="InterPro" id="IPR027417">
    <property type="entry name" value="P-loop_NTPase"/>
</dbReference>
<keyword evidence="4" id="KW-0648">Protein biosynthesis</keyword>
<dbReference type="InterPro" id="IPR047872">
    <property type="entry name" value="EFG_IV"/>
</dbReference>
<dbReference type="Pfam" id="PF14492">
    <property type="entry name" value="EFG_III"/>
    <property type="match status" value="1"/>
</dbReference>
<dbReference type="PANTHER" id="PTHR43261">
    <property type="entry name" value="TRANSLATION ELONGATION FACTOR G-RELATED"/>
    <property type="match status" value="1"/>
</dbReference>
<dbReference type="Gene3D" id="3.30.70.240">
    <property type="match status" value="1"/>
</dbReference>
<name>A0A9D1L3G3_9FIRM</name>
<sequence>MKTFTTDFIRNVALIGHSGEGKTSLAEAMLFETKTIDRLGKVDDGTATMDYDDEEIKRKISISMALGYAIRGNVKINVLDVPGFFDFEGEMVAALKAADSAIVVTSASGTLTVGTEKALEMCLEKKVPAFIFVNAVNKENSDFMATVDAITAKYNKVVPIELPIMEGGKMTGYVDVFTGEGHALDGKSVAVPAALEAKAAEFKDKLMEMVAETDEELMMKFFDGEAFTAEEIQRGVHAAIASDSFVPLMAGNATTCTRVDGLLDKIVDLLPSPAKAHKAKAVKDGAEIEVACDASAPFSAQVFKSVVDPYVGKMLILKVISGKLTSGDTVFNNTAEKTEKVGTIYVLKGKKQEPVDCLEAGDIGALSKLVCTNTNDTLSSPDFKLNFEKIDFPKPVISYAVTAAKDEEKVIQGLIKMQDEDATFKVEKNVETGDVLISGLGEAQLDIMCKRVKNKLGLDIGWQEPRVAYRETIRKTAEAEGKHKKQSGGAGQYGDVFIKFEPGAADGEFEFVDAIVGGAVPRQFIPAVEKGLREAIKKGVLAGYPMVNIKATLYDGKYHPVDSKEIAFITAAKLSYQEGCAKASPCFLEPIMEAKITVPDEYLGDILGDMNKRRGRILGTDIAEGGKQIITAEVPQAEMFRYATDLRSMTQGRGKFSMELIRYDEVPASANAKIIEDAKKREEEAKK</sequence>
<evidence type="ECO:0000256" key="2">
    <source>
        <dbReference type="ARBA" id="ARBA00023134"/>
    </source>
</evidence>
<protein>
    <submittedName>
        <fullName evidence="4">Elongation factor G</fullName>
    </submittedName>
</protein>
<dbReference type="InterPro" id="IPR005517">
    <property type="entry name" value="Transl_elong_EFG/EF2_IV"/>
</dbReference>
<dbReference type="InterPro" id="IPR041095">
    <property type="entry name" value="EFG_II"/>
</dbReference>
<dbReference type="InterPro" id="IPR035649">
    <property type="entry name" value="EFG_V"/>
</dbReference>
<gene>
    <name evidence="4" type="ORF">IAD51_06690</name>
</gene>
<dbReference type="Proteomes" id="UP000824088">
    <property type="component" value="Unassembled WGS sequence"/>
</dbReference>
<comment type="caution">
    <text evidence="4">The sequence shown here is derived from an EMBL/GenBank/DDBJ whole genome shotgun (WGS) entry which is preliminary data.</text>
</comment>
<dbReference type="InterPro" id="IPR009000">
    <property type="entry name" value="Transl_B-barrel_sf"/>
</dbReference>
<dbReference type="PANTHER" id="PTHR43261:SF6">
    <property type="entry name" value="ELONGATION FACTOR G-LIKE PROTEIN"/>
    <property type="match status" value="1"/>
</dbReference>
<dbReference type="PRINTS" id="PR00315">
    <property type="entry name" value="ELONGATNFCT"/>
</dbReference>
<dbReference type="Gene3D" id="3.30.230.10">
    <property type="match status" value="1"/>
</dbReference>
<accession>A0A9D1L3G3</accession>
<organism evidence="4 5">
    <name type="scientific">Candidatus Limadaptatus stercorigallinarum</name>
    <dbReference type="NCBI Taxonomy" id="2840845"/>
    <lineage>
        <taxon>Bacteria</taxon>
        <taxon>Bacillati</taxon>
        <taxon>Bacillota</taxon>
        <taxon>Clostridia</taxon>
        <taxon>Eubacteriales</taxon>
        <taxon>Candidatus Limadaptatus</taxon>
    </lineage>
</organism>
<dbReference type="SUPFAM" id="SSF54980">
    <property type="entry name" value="EF-G C-terminal domain-like"/>
    <property type="match status" value="2"/>
</dbReference>
<dbReference type="InterPro" id="IPR000640">
    <property type="entry name" value="EFG_V-like"/>
</dbReference>
<dbReference type="GO" id="GO:0005525">
    <property type="term" value="F:GTP binding"/>
    <property type="evidence" value="ECO:0007669"/>
    <property type="project" value="UniProtKB-KW"/>
</dbReference>
<dbReference type="CDD" id="cd01434">
    <property type="entry name" value="EFG_mtEFG1_IV"/>
    <property type="match status" value="1"/>
</dbReference>
<dbReference type="EMBL" id="DVMN01000120">
    <property type="protein sequence ID" value="HIU21893.1"/>
    <property type="molecule type" value="Genomic_DNA"/>
</dbReference>
<evidence type="ECO:0000313" key="4">
    <source>
        <dbReference type="EMBL" id="HIU21893.1"/>
    </source>
</evidence>
<keyword evidence="1" id="KW-0547">Nucleotide-binding</keyword>
<dbReference type="NCBIfam" id="NF009891">
    <property type="entry name" value="PRK13351.1-1"/>
    <property type="match status" value="1"/>
</dbReference>
<dbReference type="SUPFAM" id="SSF54211">
    <property type="entry name" value="Ribosomal protein S5 domain 2-like"/>
    <property type="match status" value="1"/>
</dbReference>
<dbReference type="InterPro" id="IPR000795">
    <property type="entry name" value="T_Tr_GTP-bd_dom"/>
</dbReference>
<dbReference type="Pfam" id="PF00009">
    <property type="entry name" value="GTP_EFTU"/>
    <property type="match status" value="1"/>
</dbReference>
<dbReference type="AlphaFoldDB" id="A0A9D1L3G3"/>
<dbReference type="Gene3D" id="2.40.30.10">
    <property type="entry name" value="Translation factors"/>
    <property type="match status" value="1"/>
</dbReference>
<dbReference type="InterPro" id="IPR014721">
    <property type="entry name" value="Ribsml_uS5_D2-typ_fold_subgr"/>
</dbReference>
<dbReference type="GO" id="GO:0032790">
    <property type="term" value="P:ribosome disassembly"/>
    <property type="evidence" value="ECO:0007669"/>
    <property type="project" value="TreeGrafter"/>
</dbReference>
<dbReference type="InterPro" id="IPR035647">
    <property type="entry name" value="EFG_III/V"/>
</dbReference>
<dbReference type="CDD" id="cd04170">
    <property type="entry name" value="EF-G_bact"/>
    <property type="match status" value="1"/>
</dbReference>
<dbReference type="SMART" id="SM00838">
    <property type="entry name" value="EFG_C"/>
    <property type="match status" value="1"/>
</dbReference>
<dbReference type="FunFam" id="3.30.70.240:FF:000001">
    <property type="entry name" value="Elongation factor G"/>
    <property type="match status" value="1"/>
</dbReference>
<dbReference type="InterPro" id="IPR020568">
    <property type="entry name" value="Ribosomal_Su5_D2-typ_SF"/>
</dbReference>
<dbReference type="GO" id="GO:0003746">
    <property type="term" value="F:translation elongation factor activity"/>
    <property type="evidence" value="ECO:0007669"/>
    <property type="project" value="UniProtKB-KW"/>
</dbReference>
<keyword evidence="4" id="KW-0251">Elongation factor</keyword>
<dbReference type="Pfam" id="PF03764">
    <property type="entry name" value="EFG_IV"/>
    <property type="match status" value="1"/>
</dbReference>
<dbReference type="InterPro" id="IPR053905">
    <property type="entry name" value="EF-G-like_DII"/>
</dbReference>
<dbReference type="CDD" id="cd03713">
    <property type="entry name" value="EFG_mtEFG_C"/>
    <property type="match status" value="1"/>
</dbReference>
<dbReference type="SMART" id="SM00889">
    <property type="entry name" value="EFG_IV"/>
    <property type="match status" value="1"/>
</dbReference>
<dbReference type="PROSITE" id="PS51722">
    <property type="entry name" value="G_TR_2"/>
    <property type="match status" value="1"/>
</dbReference>
<dbReference type="FunFam" id="3.30.230.10:FF:000003">
    <property type="entry name" value="Elongation factor G"/>
    <property type="match status" value="1"/>
</dbReference>
<evidence type="ECO:0000256" key="1">
    <source>
        <dbReference type="ARBA" id="ARBA00022741"/>
    </source>
</evidence>
<dbReference type="NCBIfam" id="NF009381">
    <property type="entry name" value="PRK12740.1-5"/>
    <property type="match status" value="1"/>
</dbReference>
<dbReference type="SUPFAM" id="SSF52540">
    <property type="entry name" value="P-loop containing nucleoside triphosphate hydrolases"/>
    <property type="match status" value="1"/>
</dbReference>
<keyword evidence="2" id="KW-0342">GTP-binding</keyword>